<dbReference type="Proteomes" id="UP000530571">
    <property type="component" value="Unassembled WGS sequence"/>
</dbReference>
<dbReference type="GO" id="GO:0008320">
    <property type="term" value="F:protein transmembrane transporter activity"/>
    <property type="evidence" value="ECO:0007669"/>
    <property type="project" value="TreeGrafter"/>
</dbReference>
<name>A0A7W6KGG3_9HYPH</name>
<keyword evidence="1" id="KW-1134">Transmembrane beta strand</keyword>
<dbReference type="Pfam" id="PF03865">
    <property type="entry name" value="ShlB"/>
    <property type="match status" value="1"/>
</dbReference>
<evidence type="ECO:0000259" key="5">
    <source>
        <dbReference type="Pfam" id="PF03865"/>
    </source>
</evidence>
<organism evidence="7 8">
    <name type="scientific">Martelella radicis</name>
    <dbReference type="NCBI Taxonomy" id="1397476"/>
    <lineage>
        <taxon>Bacteria</taxon>
        <taxon>Pseudomonadati</taxon>
        <taxon>Pseudomonadota</taxon>
        <taxon>Alphaproteobacteria</taxon>
        <taxon>Hyphomicrobiales</taxon>
        <taxon>Aurantimonadaceae</taxon>
        <taxon>Martelella</taxon>
    </lineage>
</organism>
<dbReference type="InterPro" id="IPR005565">
    <property type="entry name" value="Hemolysn_activator_HlyB_C"/>
</dbReference>
<dbReference type="InterPro" id="IPR013686">
    <property type="entry name" value="Polypept-transport_assoc_ShlB"/>
</dbReference>
<dbReference type="Pfam" id="PF08479">
    <property type="entry name" value="POTRA_2"/>
    <property type="match status" value="1"/>
</dbReference>
<evidence type="ECO:0000256" key="2">
    <source>
        <dbReference type="ARBA" id="ARBA00022692"/>
    </source>
</evidence>
<feature type="domain" description="Polypeptide-transport-associated ShlB-type" evidence="6">
    <location>
        <begin position="173"/>
        <end position="232"/>
    </location>
</feature>
<sequence length="665" mass="71070">MSEMTVMAQYRLLVVFAQENLRLSLENFVRRNEVIPAKTAMNAIFALVALVKFGLIGKKQMMAPAWLDRRQRGTASTYFTPIMTVMMPQNPLRTILALPLAIFCAGAFAAPGLAQTAGQLVAPTYAPSVTPAPGGGLNLPASTGIEAPAGAEDLYVTPSGLDVEGGLPALAGETAKIEAQFTDKRVSAADLFAAAKALEAAYARAGYILVRVSLPPQTIEDGQALRLVVTDGYVDQVTSTSLPLNVQKRVGRVTAPLVGRKSLTKAELERRLLLAGDTPGLDMKSTLSPGKLPGATTLTLSGRYNPVTGYFGVNNDMTEALGDYSISAGVNFNNLLGLGEVGYLRLGGWPGFADDHILDDYPKNRQLVAGFTLPIGIEGYWLNVEGVDSKSLSDNDQPYDTPDHFQRLSINLGYDWLRSRSVNATTIVSYDLIDEEQRFQLPDFDVALSSDRLRVLRLTQTLDALTEYGARFSGNATFSAGLNAFGARESSDNLPMTRDGARPDFRKLVAEGSYAQTFNDQFAFSLSLIGQTSFGDALPSSEQLSLGGARWVSAFAAGELEADTGAGLRAEVALPTTFRPFASNRGVAFAASPYLFAAGSVSQLENATLLEEPVIRAGAFGIGLKLLAAENDSPYSGNLTIEYAHGGKSSGDAANRFNVSFLSRF</sequence>
<feature type="transmembrane region" description="Helical" evidence="4">
    <location>
        <begin position="35"/>
        <end position="55"/>
    </location>
</feature>
<proteinExistence type="predicted"/>
<feature type="domain" description="Haemolysin activator HlyB C-terminal" evidence="5">
    <location>
        <begin position="303"/>
        <end position="579"/>
    </location>
</feature>
<dbReference type="Gene3D" id="2.40.160.50">
    <property type="entry name" value="membrane protein fhac: a member of the omp85/tpsb transporter family"/>
    <property type="match status" value="1"/>
</dbReference>
<dbReference type="InterPro" id="IPR051544">
    <property type="entry name" value="TPS_OM_transporter"/>
</dbReference>
<evidence type="ECO:0000313" key="7">
    <source>
        <dbReference type="EMBL" id="MBB4120658.1"/>
    </source>
</evidence>
<dbReference type="PANTHER" id="PTHR34597:SF6">
    <property type="entry name" value="BLR6126 PROTEIN"/>
    <property type="match status" value="1"/>
</dbReference>
<evidence type="ECO:0000259" key="6">
    <source>
        <dbReference type="Pfam" id="PF08479"/>
    </source>
</evidence>
<dbReference type="EMBL" id="JACIDZ010000001">
    <property type="protein sequence ID" value="MBB4120658.1"/>
    <property type="molecule type" value="Genomic_DNA"/>
</dbReference>
<protein>
    <submittedName>
        <fullName evidence="7">Hemolysin activation/secretion protein</fullName>
    </submittedName>
</protein>
<evidence type="ECO:0000256" key="3">
    <source>
        <dbReference type="ARBA" id="ARBA00023237"/>
    </source>
</evidence>
<keyword evidence="4" id="KW-1133">Transmembrane helix</keyword>
<dbReference type="Gene3D" id="3.10.20.310">
    <property type="entry name" value="membrane protein fhac"/>
    <property type="match status" value="1"/>
</dbReference>
<evidence type="ECO:0000313" key="8">
    <source>
        <dbReference type="Proteomes" id="UP000530571"/>
    </source>
</evidence>
<dbReference type="PANTHER" id="PTHR34597">
    <property type="entry name" value="SLR1661 PROTEIN"/>
    <property type="match status" value="1"/>
</dbReference>
<feature type="transmembrane region" description="Helical" evidence="4">
    <location>
        <begin position="95"/>
        <end position="114"/>
    </location>
</feature>
<evidence type="ECO:0000256" key="1">
    <source>
        <dbReference type="ARBA" id="ARBA00022452"/>
    </source>
</evidence>
<dbReference type="RefSeq" id="WP_183482272.1">
    <property type="nucleotide sequence ID" value="NZ_JACIDZ010000001.1"/>
</dbReference>
<dbReference type="GO" id="GO:0098046">
    <property type="term" value="C:type V protein secretion system complex"/>
    <property type="evidence" value="ECO:0007669"/>
    <property type="project" value="TreeGrafter"/>
</dbReference>
<gene>
    <name evidence="7" type="ORF">GGR30_000553</name>
</gene>
<accession>A0A7W6KGG3</accession>
<keyword evidence="2 4" id="KW-0812">Transmembrane</keyword>
<comment type="caution">
    <text evidence="7">The sequence shown here is derived from an EMBL/GenBank/DDBJ whole genome shotgun (WGS) entry which is preliminary data.</text>
</comment>
<dbReference type="GO" id="GO:0046819">
    <property type="term" value="P:protein secretion by the type V secretion system"/>
    <property type="evidence" value="ECO:0007669"/>
    <property type="project" value="TreeGrafter"/>
</dbReference>
<dbReference type="AlphaFoldDB" id="A0A7W6KGG3"/>
<keyword evidence="8" id="KW-1185">Reference proteome</keyword>
<reference evidence="7 8" key="1">
    <citation type="submission" date="2020-08" db="EMBL/GenBank/DDBJ databases">
        <title>Genomic Encyclopedia of Type Strains, Phase IV (KMG-IV): sequencing the most valuable type-strain genomes for metagenomic binning, comparative biology and taxonomic classification.</title>
        <authorList>
            <person name="Goeker M."/>
        </authorList>
    </citation>
    <scope>NUCLEOTIDE SEQUENCE [LARGE SCALE GENOMIC DNA]</scope>
    <source>
        <strain evidence="7 8">DSM 28101</strain>
    </source>
</reference>
<keyword evidence="3" id="KW-0998">Cell outer membrane</keyword>
<evidence type="ECO:0000256" key="4">
    <source>
        <dbReference type="SAM" id="Phobius"/>
    </source>
</evidence>
<keyword evidence="4" id="KW-0472">Membrane</keyword>